<evidence type="ECO:0000313" key="1">
    <source>
        <dbReference type="EMBL" id="KAK8069111.1"/>
    </source>
</evidence>
<reference evidence="1 2" key="1">
    <citation type="submission" date="2023-01" db="EMBL/GenBank/DDBJ databases">
        <title>Analysis of 21 Apiospora genomes using comparative genomics revels a genus with tremendous synthesis potential of carbohydrate active enzymes and secondary metabolites.</title>
        <authorList>
            <person name="Sorensen T."/>
        </authorList>
    </citation>
    <scope>NUCLEOTIDE SEQUENCE [LARGE SCALE GENOMIC DNA]</scope>
    <source>
        <strain evidence="1 2">CBS 135458</strain>
    </source>
</reference>
<evidence type="ECO:0000313" key="2">
    <source>
        <dbReference type="Proteomes" id="UP001480595"/>
    </source>
</evidence>
<gene>
    <name evidence="1" type="ORF">PG994_005727</name>
</gene>
<dbReference type="EMBL" id="JAQQWL010000006">
    <property type="protein sequence ID" value="KAK8069111.1"/>
    <property type="molecule type" value="Genomic_DNA"/>
</dbReference>
<dbReference type="Proteomes" id="UP001480595">
    <property type="component" value="Unassembled WGS sequence"/>
</dbReference>
<protein>
    <submittedName>
        <fullName evidence="1">Uncharacterized protein</fullName>
    </submittedName>
</protein>
<comment type="caution">
    <text evidence="1">The sequence shown here is derived from an EMBL/GenBank/DDBJ whole genome shotgun (WGS) entry which is preliminary data.</text>
</comment>
<dbReference type="GeneID" id="92090199"/>
<name>A0ABR1VFM2_9PEZI</name>
<proteinExistence type="predicted"/>
<sequence>MAPPSLPCSPPVLIEWTSSHFCVSVARGPTSFVGNHGTEEPAHHAWFKAGRAPSMQMRVDQRAKEVSFLWKCLLSNFAANLDNHPISPGPEVCPLSLG</sequence>
<accession>A0ABR1VFM2</accession>
<dbReference type="RefSeq" id="XP_066716405.1">
    <property type="nucleotide sequence ID" value="XM_066857136.1"/>
</dbReference>
<organism evidence="1 2">
    <name type="scientific">Apiospora phragmitis</name>
    <dbReference type="NCBI Taxonomy" id="2905665"/>
    <lineage>
        <taxon>Eukaryota</taxon>
        <taxon>Fungi</taxon>
        <taxon>Dikarya</taxon>
        <taxon>Ascomycota</taxon>
        <taxon>Pezizomycotina</taxon>
        <taxon>Sordariomycetes</taxon>
        <taxon>Xylariomycetidae</taxon>
        <taxon>Amphisphaeriales</taxon>
        <taxon>Apiosporaceae</taxon>
        <taxon>Apiospora</taxon>
    </lineage>
</organism>
<keyword evidence="2" id="KW-1185">Reference proteome</keyword>